<proteinExistence type="predicted"/>
<reference evidence="3" key="1">
    <citation type="journal article" date="2019" name="Int. J. Syst. Evol. Microbiol.">
        <title>The Global Catalogue of Microorganisms (GCM) 10K type strain sequencing project: providing services to taxonomists for standard genome sequencing and annotation.</title>
        <authorList>
            <consortium name="The Broad Institute Genomics Platform"/>
            <consortium name="The Broad Institute Genome Sequencing Center for Infectious Disease"/>
            <person name="Wu L."/>
            <person name="Ma J."/>
        </authorList>
    </citation>
    <scope>NUCLEOTIDE SEQUENCE [LARGE SCALE GENOMIC DNA]</scope>
    <source>
        <strain evidence="3">JCM 16908</strain>
    </source>
</reference>
<dbReference type="EMBL" id="BAAAZR010000027">
    <property type="protein sequence ID" value="GAA3828536.1"/>
    <property type="molecule type" value="Genomic_DNA"/>
</dbReference>
<feature type="domain" description="Carboxymuconolactone decarboxylase-like" evidence="1">
    <location>
        <begin position="28"/>
        <end position="105"/>
    </location>
</feature>
<dbReference type="Pfam" id="PF02627">
    <property type="entry name" value="CMD"/>
    <property type="match status" value="1"/>
</dbReference>
<dbReference type="InterPro" id="IPR003779">
    <property type="entry name" value="CMD-like"/>
</dbReference>
<protein>
    <recommendedName>
        <fullName evidence="1">Carboxymuconolactone decarboxylase-like domain-containing protein</fullName>
    </recommendedName>
</protein>
<evidence type="ECO:0000313" key="3">
    <source>
        <dbReference type="Proteomes" id="UP001500888"/>
    </source>
</evidence>
<name>A0ABP7IW46_9ACTN</name>
<accession>A0ABP7IW46</accession>
<evidence type="ECO:0000313" key="2">
    <source>
        <dbReference type="EMBL" id="GAA3828536.1"/>
    </source>
</evidence>
<dbReference type="InterPro" id="IPR029032">
    <property type="entry name" value="AhpD-like"/>
</dbReference>
<dbReference type="Gene3D" id="1.20.1290.10">
    <property type="entry name" value="AhpD-like"/>
    <property type="match status" value="1"/>
</dbReference>
<sequence>MATAAPSITSQLIQLAPEVRDSHASFSASYQSFFNAVFDGGALDPKARAAVALAAALLLGREETVRSFLATAKQIGLGNEEIGQVAGIVEVLKLDAAQRPAQAAAAAPVKKANTCC</sequence>
<gene>
    <name evidence="2" type="ORF">GCM10022226_56710</name>
</gene>
<dbReference type="SUPFAM" id="SSF69118">
    <property type="entry name" value="AhpD-like"/>
    <property type="match status" value="1"/>
</dbReference>
<keyword evidence="3" id="KW-1185">Reference proteome</keyword>
<evidence type="ECO:0000259" key="1">
    <source>
        <dbReference type="Pfam" id="PF02627"/>
    </source>
</evidence>
<dbReference type="Proteomes" id="UP001500888">
    <property type="component" value="Unassembled WGS sequence"/>
</dbReference>
<organism evidence="2 3">
    <name type="scientific">Sphaerisporangium flaviroseum</name>
    <dbReference type="NCBI Taxonomy" id="509199"/>
    <lineage>
        <taxon>Bacteria</taxon>
        <taxon>Bacillati</taxon>
        <taxon>Actinomycetota</taxon>
        <taxon>Actinomycetes</taxon>
        <taxon>Streptosporangiales</taxon>
        <taxon>Streptosporangiaceae</taxon>
        <taxon>Sphaerisporangium</taxon>
    </lineage>
</organism>
<comment type="caution">
    <text evidence="2">The sequence shown here is derived from an EMBL/GenBank/DDBJ whole genome shotgun (WGS) entry which is preliminary data.</text>
</comment>
<dbReference type="RefSeq" id="WP_344946735.1">
    <property type="nucleotide sequence ID" value="NZ_BAAAZR010000027.1"/>
</dbReference>